<keyword evidence="7 9" id="KW-0665">Pyrimidine biosynthesis</keyword>
<evidence type="ECO:0000256" key="8">
    <source>
        <dbReference type="ARBA" id="ARBA00047781"/>
    </source>
</evidence>
<dbReference type="EMBL" id="CASHTH010001543">
    <property type="protein sequence ID" value="CAI8016610.1"/>
    <property type="molecule type" value="Genomic_DNA"/>
</dbReference>
<dbReference type="PANTHER" id="PTHR11550:SF0">
    <property type="entry name" value="CTP SYNTHASE-RELATED"/>
    <property type="match status" value="1"/>
</dbReference>
<dbReference type="SUPFAM" id="SSF52317">
    <property type="entry name" value="Class I glutamine amidotransferase-like"/>
    <property type="match status" value="1"/>
</dbReference>
<keyword evidence="3 9" id="KW-0436">Ligase</keyword>
<gene>
    <name evidence="12" type="ORF">GBAR_LOCUS10172</name>
</gene>
<keyword evidence="4 9" id="KW-0547">Nucleotide-binding</keyword>
<protein>
    <recommendedName>
        <fullName evidence="9">CTP synthase</fullName>
        <ecNumber evidence="9">6.3.4.2</ecNumber>
    </recommendedName>
    <alternativeName>
        <fullName evidence="9">UTP--ammonia ligase</fullName>
    </alternativeName>
</protein>
<comment type="caution">
    <text evidence="12">The sequence shown here is derived from an EMBL/GenBank/DDBJ whole genome shotgun (WGS) entry which is preliminary data.</text>
</comment>
<sequence>MLKNRGLRVTILKLDPYLNVDPGTMSPLEHGEVFVTMDGSETDLDLGHYERFLNQDFTILSNVTAGQIYNELLDKERMGSEFLGETVQVVPHLVSAVARRIKKLGESEDADVVIVEVAARSATWRRRRLSRRCVGCETWRDAKTRFQYILTLVPLLKPTNELKTKPTQHSVRALRALGIQPDAILCRLNDPTDSEEEAESLKDKISLHCGVPRDAIIYLPTLGNVYAVPGWLEKQGLAEVIMDRLGFERRDPVVPPVWKALADKPNLANDGEVSIAIVGKYTSLQDSYLSVVEALRHAELNQGIRIDLEWTPSELIEENGADRYLSKAQGIVVPGGFDKRGTEGMIQTAQYAREREIPYLGLCLGLQMMIIEFARHVAGIEEADSTEFDAAASEPVIALMEEQKNVTEIGGTMRLGAYSCVLTPGTRAYEAYAMAKNGSEKHNGTFKINERHRHRFEYNNAYRDRLERLGLLSSGMNPELSLVEIAEISDHPFMLGSQFHPEFRSRPEQPHPLFDLFVRYARQFRPDGTQHQLFASAVSVGS</sequence>
<dbReference type="AlphaFoldDB" id="A0AA35RRW5"/>
<evidence type="ECO:0000256" key="6">
    <source>
        <dbReference type="ARBA" id="ARBA00022962"/>
    </source>
</evidence>
<feature type="domain" description="CTP synthase N-terminal" evidence="11">
    <location>
        <begin position="1"/>
        <end position="246"/>
    </location>
</feature>
<evidence type="ECO:0000256" key="7">
    <source>
        <dbReference type="ARBA" id="ARBA00022975"/>
    </source>
</evidence>
<dbReference type="FunFam" id="3.40.50.880:FF:000002">
    <property type="entry name" value="CTP synthase"/>
    <property type="match status" value="1"/>
</dbReference>
<dbReference type="InterPro" id="IPR029062">
    <property type="entry name" value="Class_I_gatase-like"/>
</dbReference>
<evidence type="ECO:0000256" key="1">
    <source>
        <dbReference type="ARBA" id="ARBA00005171"/>
    </source>
</evidence>
<dbReference type="InterPro" id="IPR004468">
    <property type="entry name" value="CTP_synthase"/>
</dbReference>
<dbReference type="PANTHER" id="PTHR11550">
    <property type="entry name" value="CTP SYNTHASE"/>
    <property type="match status" value="1"/>
</dbReference>
<dbReference type="Gene3D" id="3.40.50.300">
    <property type="entry name" value="P-loop containing nucleotide triphosphate hydrolases"/>
    <property type="match status" value="1"/>
</dbReference>
<keyword evidence="5 9" id="KW-0067">ATP-binding</keyword>
<evidence type="ECO:0000256" key="3">
    <source>
        <dbReference type="ARBA" id="ARBA00022598"/>
    </source>
</evidence>
<dbReference type="GO" id="GO:0005524">
    <property type="term" value="F:ATP binding"/>
    <property type="evidence" value="ECO:0007669"/>
    <property type="project" value="UniProtKB-KW"/>
</dbReference>
<name>A0AA35RRW5_GEOBA</name>
<dbReference type="InterPro" id="IPR033828">
    <property type="entry name" value="GATase1_CTP_Synthase"/>
</dbReference>
<comment type="similarity">
    <text evidence="2 9">Belongs to the CTP synthase family.</text>
</comment>
<comment type="function">
    <text evidence="9">Catalyzes the ATP-dependent amination of UTP to CTP with either L-glutamine or ammonia as the source of nitrogen.</text>
</comment>
<evidence type="ECO:0000313" key="13">
    <source>
        <dbReference type="Proteomes" id="UP001174909"/>
    </source>
</evidence>
<evidence type="ECO:0000256" key="9">
    <source>
        <dbReference type="RuleBase" id="RU810713"/>
    </source>
</evidence>
<dbReference type="CDD" id="cd01746">
    <property type="entry name" value="GATase1_CTP_Synthase"/>
    <property type="match status" value="1"/>
</dbReference>
<dbReference type="GO" id="GO:0019856">
    <property type="term" value="P:pyrimidine nucleobase biosynthetic process"/>
    <property type="evidence" value="ECO:0007669"/>
    <property type="project" value="TreeGrafter"/>
</dbReference>
<dbReference type="SUPFAM" id="SSF52540">
    <property type="entry name" value="P-loop containing nucleoside triphosphate hydrolases"/>
    <property type="match status" value="1"/>
</dbReference>
<keyword evidence="13" id="KW-1185">Reference proteome</keyword>
<proteinExistence type="inferred from homology"/>
<dbReference type="InterPro" id="IPR017926">
    <property type="entry name" value="GATASE"/>
</dbReference>
<dbReference type="InterPro" id="IPR027417">
    <property type="entry name" value="P-loop_NTPase"/>
</dbReference>
<dbReference type="InterPro" id="IPR017456">
    <property type="entry name" value="CTP_synthase_N"/>
</dbReference>
<dbReference type="Pfam" id="PF06418">
    <property type="entry name" value="CTP_synth_N"/>
    <property type="match status" value="1"/>
</dbReference>
<dbReference type="GO" id="GO:0003883">
    <property type="term" value="F:CTP synthase activity"/>
    <property type="evidence" value="ECO:0007669"/>
    <property type="project" value="UniProtKB-UniRule"/>
</dbReference>
<comment type="catalytic activity">
    <reaction evidence="8 9">
        <text>UTP + L-glutamine + ATP + H2O = CTP + L-glutamate + ADP + phosphate + 2 H(+)</text>
        <dbReference type="Rhea" id="RHEA:26426"/>
        <dbReference type="ChEBI" id="CHEBI:15377"/>
        <dbReference type="ChEBI" id="CHEBI:15378"/>
        <dbReference type="ChEBI" id="CHEBI:29985"/>
        <dbReference type="ChEBI" id="CHEBI:30616"/>
        <dbReference type="ChEBI" id="CHEBI:37563"/>
        <dbReference type="ChEBI" id="CHEBI:43474"/>
        <dbReference type="ChEBI" id="CHEBI:46398"/>
        <dbReference type="ChEBI" id="CHEBI:58359"/>
        <dbReference type="ChEBI" id="CHEBI:456216"/>
        <dbReference type="EC" id="6.3.4.2"/>
    </reaction>
</comment>
<dbReference type="GO" id="GO:0005829">
    <property type="term" value="C:cytosol"/>
    <property type="evidence" value="ECO:0007669"/>
    <property type="project" value="TreeGrafter"/>
</dbReference>
<feature type="domain" description="Glutamine amidotransferase" evidence="10">
    <location>
        <begin position="284"/>
        <end position="518"/>
    </location>
</feature>
<dbReference type="NCBIfam" id="NF003792">
    <property type="entry name" value="PRK05380.1"/>
    <property type="match status" value="1"/>
</dbReference>
<evidence type="ECO:0000256" key="5">
    <source>
        <dbReference type="ARBA" id="ARBA00022840"/>
    </source>
</evidence>
<evidence type="ECO:0000259" key="10">
    <source>
        <dbReference type="Pfam" id="PF00117"/>
    </source>
</evidence>
<dbReference type="Gene3D" id="3.40.50.880">
    <property type="match status" value="1"/>
</dbReference>
<dbReference type="NCBIfam" id="TIGR00337">
    <property type="entry name" value="PyrG"/>
    <property type="match status" value="1"/>
</dbReference>
<evidence type="ECO:0000256" key="4">
    <source>
        <dbReference type="ARBA" id="ARBA00022741"/>
    </source>
</evidence>
<evidence type="ECO:0000259" key="11">
    <source>
        <dbReference type="Pfam" id="PF06418"/>
    </source>
</evidence>
<organism evidence="12 13">
    <name type="scientific">Geodia barretti</name>
    <name type="common">Barrett's horny sponge</name>
    <dbReference type="NCBI Taxonomy" id="519541"/>
    <lineage>
        <taxon>Eukaryota</taxon>
        <taxon>Metazoa</taxon>
        <taxon>Porifera</taxon>
        <taxon>Demospongiae</taxon>
        <taxon>Heteroscleromorpha</taxon>
        <taxon>Tetractinellida</taxon>
        <taxon>Astrophorina</taxon>
        <taxon>Geodiidae</taxon>
        <taxon>Geodia</taxon>
    </lineage>
</organism>
<dbReference type="Proteomes" id="UP001174909">
    <property type="component" value="Unassembled WGS sequence"/>
</dbReference>
<evidence type="ECO:0000256" key="2">
    <source>
        <dbReference type="ARBA" id="ARBA00007533"/>
    </source>
</evidence>
<dbReference type="Pfam" id="PF00117">
    <property type="entry name" value="GATase"/>
    <property type="match status" value="1"/>
</dbReference>
<dbReference type="GO" id="GO:0044210">
    <property type="term" value="P:'de novo' CTP biosynthetic process"/>
    <property type="evidence" value="ECO:0007669"/>
    <property type="project" value="UniProtKB-UniRule"/>
</dbReference>
<evidence type="ECO:0000313" key="12">
    <source>
        <dbReference type="EMBL" id="CAI8016610.1"/>
    </source>
</evidence>
<accession>A0AA35RRW5</accession>
<keyword evidence="6 9" id="KW-0315">Glutamine amidotransferase</keyword>
<comment type="pathway">
    <text evidence="1 9">Pyrimidine metabolism; CTP biosynthesis via de novo pathway; CTP from UDP: step 2/2.</text>
</comment>
<dbReference type="GO" id="GO:0042802">
    <property type="term" value="F:identical protein binding"/>
    <property type="evidence" value="ECO:0007669"/>
    <property type="project" value="TreeGrafter"/>
</dbReference>
<reference evidence="12" key="1">
    <citation type="submission" date="2023-03" db="EMBL/GenBank/DDBJ databases">
        <authorList>
            <person name="Steffen K."/>
            <person name="Cardenas P."/>
        </authorList>
    </citation>
    <scope>NUCLEOTIDE SEQUENCE</scope>
</reference>
<dbReference type="PROSITE" id="PS51273">
    <property type="entry name" value="GATASE_TYPE_1"/>
    <property type="match status" value="1"/>
</dbReference>
<dbReference type="EC" id="6.3.4.2" evidence="9"/>